<dbReference type="InterPro" id="IPR016197">
    <property type="entry name" value="Chromo-like_dom_sf"/>
</dbReference>
<reference evidence="2 4" key="2">
    <citation type="journal article" date="2013" name="Nature">
        <title>Insights into bilaterian evolution from three spiralian genomes.</title>
        <authorList>
            <person name="Simakov O."/>
            <person name="Marletaz F."/>
            <person name="Cho S.J."/>
            <person name="Edsinger-Gonzales E."/>
            <person name="Havlak P."/>
            <person name="Hellsten U."/>
            <person name="Kuo D.H."/>
            <person name="Larsson T."/>
            <person name="Lv J."/>
            <person name="Arendt D."/>
            <person name="Savage R."/>
            <person name="Osoegawa K."/>
            <person name="de Jong P."/>
            <person name="Grimwood J."/>
            <person name="Chapman J.A."/>
            <person name="Shapiro H."/>
            <person name="Aerts A."/>
            <person name="Otillar R.P."/>
            <person name="Terry A.Y."/>
            <person name="Boore J.L."/>
            <person name="Grigoriev I.V."/>
            <person name="Lindberg D.R."/>
            <person name="Seaver E.C."/>
            <person name="Weisblat D.A."/>
            <person name="Putnam N.H."/>
            <person name="Rokhsar D.S."/>
        </authorList>
    </citation>
    <scope>NUCLEOTIDE SEQUENCE</scope>
    <source>
        <strain evidence="2 4">I ESC-2004</strain>
    </source>
</reference>
<dbReference type="PANTHER" id="PTHR46585:SF1">
    <property type="entry name" value="CHROMO DOMAIN-CONTAINING PROTEIN"/>
    <property type="match status" value="1"/>
</dbReference>
<evidence type="ECO:0000313" key="3">
    <source>
        <dbReference type="EnsemblMetazoa" id="CapteP215988"/>
    </source>
</evidence>
<reference evidence="3" key="3">
    <citation type="submission" date="2015-06" db="UniProtKB">
        <authorList>
            <consortium name="EnsemblMetazoa"/>
        </authorList>
    </citation>
    <scope>IDENTIFICATION</scope>
</reference>
<sequence>MSKTMLCSRMERLSGIYIDVYIDVLDELVDEYNNTKHSSTKFTPIEASKKKNKTRVWMNLYPEHDEIKRINPKFTIGDRIRINKRKKTFEKGYTPRWTEEVFTVTSVQSTSPVTYKISDYNGEEIRGTFYEPELQKASQELYRVEKVVKKGKTKSLVKWKGYPDSFNSW</sequence>
<dbReference type="EMBL" id="KB307263">
    <property type="protein sequence ID" value="ELT99049.1"/>
    <property type="molecule type" value="Genomic_DNA"/>
</dbReference>
<name>R7TZ65_CAPTE</name>
<dbReference type="Gene3D" id="2.40.50.40">
    <property type="match status" value="1"/>
</dbReference>
<gene>
    <name evidence="2" type="ORF">CAPTEDRAFT_215988</name>
</gene>
<dbReference type="STRING" id="283909.R7TZ65"/>
<dbReference type="OrthoDB" id="6282662at2759"/>
<dbReference type="PANTHER" id="PTHR46585">
    <property type="entry name" value="INTEGRASE CORE DOMAIN CONTAINING PROTEIN"/>
    <property type="match status" value="1"/>
</dbReference>
<reference evidence="4" key="1">
    <citation type="submission" date="2012-12" db="EMBL/GenBank/DDBJ databases">
        <authorList>
            <person name="Hellsten U."/>
            <person name="Grimwood J."/>
            <person name="Chapman J.A."/>
            <person name="Shapiro H."/>
            <person name="Aerts A."/>
            <person name="Otillar R.P."/>
            <person name="Terry A.Y."/>
            <person name="Boore J.L."/>
            <person name="Simakov O."/>
            <person name="Marletaz F."/>
            <person name="Cho S.-J."/>
            <person name="Edsinger-Gonzales E."/>
            <person name="Havlak P."/>
            <person name="Kuo D.-H."/>
            <person name="Larsson T."/>
            <person name="Lv J."/>
            <person name="Arendt D."/>
            <person name="Savage R."/>
            <person name="Osoegawa K."/>
            <person name="de Jong P."/>
            <person name="Lindberg D.R."/>
            <person name="Seaver E.C."/>
            <person name="Weisblat D.A."/>
            <person name="Putnam N.H."/>
            <person name="Grigoriev I.V."/>
            <person name="Rokhsar D.S."/>
        </authorList>
    </citation>
    <scope>NUCLEOTIDE SEQUENCE</scope>
    <source>
        <strain evidence="4">I ESC-2004</strain>
    </source>
</reference>
<dbReference type="InterPro" id="IPR000953">
    <property type="entry name" value="Chromo/chromo_shadow_dom"/>
</dbReference>
<feature type="non-terminal residue" evidence="2">
    <location>
        <position position="169"/>
    </location>
</feature>
<feature type="domain" description="Chromo" evidence="1">
    <location>
        <begin position="142"/>
        <end position="169"/>
    </location>
</feature>
<dbReference type="CDD" id="cd00024">
    <property type="entry name" value="CD_CSD"/>
    <property type="match status" value="1"/>
</dbReference>
<dbReference type="AlphaFoldDB" id="R7TZ65"/>
<accession>R7TZ65</accession>
<protein>
    <recommendedName>
        <fullName evidence="1">Chromo domain-containing protein</fullName>
    </recommendedName>
</protein>
<dbReference type="EnsemblMetazoa" id="CapteT215988">
    <property type="protein sequence ID" value="CapteP215988"/>
    <property type="gene ID" value="CapteG215988"/>
</dbReference>
<dbReference type="HOGENOM" id="CLU_023432_2_0_1"/>
<dbReference type="EMBL" id="AMQN01048507">
    <property type="status" value="NOT_ANNOTATED_CDS"/>
    <property type="molecule type" value="Genomic_DNA"/>
</dbReference>
<dbReference type="PROSITE" id="PS50013">
    <property type="entry name" value="CHROMO_2"/>
    <property type="match status" value="1"/>
</dbReference>
<evidence type="ECO:0000313" key="2">
    <source>
        <dbReference type="EMBL" id="ELT99049.1"/>
    </source>
</evidence>
<evidence type="ECO:0000313" key="4">
    <source>
        <dbReference type="Proteomes" id="UP000014760"/>
    </source>
</evidence>
<keyword evidence="4" id="KW-1185">Reference proteome</keyword>
<proteinExistence type="predicted"/>
<evidence type="ECO:0000259" key="1">
    <source>
        <dbReference type="PROSITE" id="PS50013"/>
    </source>
</evidence>
<dbReference type="SUPFAM" id="SSF54160">
    <property type="entry name" value="Chromo domain-like"/>
    <property type="match status" value="1"/>
</dbReference>
<organism evidence="2">
    <name type="scientific">Capitella teleta</name>
    <name type="common">Polychaete worm</name>
    <dbReference type="NCBI Taxonomy" id="283909"/>
    <lineage>
        <taxon>Eukaryota</taxon>
        <taxon>Metazoa</taxon>
        <taxon>Spiralia</taxon>
        <taxon>Lophotrochozoa</taxon>
        <taxon>Annelida</taxon>
        <taxon>Polychaeta</taxon>
        <taxon>Sedentaria</taxon>
        <taxon>Scolecida</taxon>
        <taxon>Capitellidae</taxon>
        <taxon>Capitella</taxon>
    </lineage>
</organism>
<dbReference type="Proteomes" id="UP000014760">
    <property type="component" value="Unassembled WGS sequence"/>
</dbReference>
<dbReference type="OMA" id="CYYESEL"/>